<keyword evidence="2" id="KW-1185">Reference proteome</keyword>
<dbReference type="RefSeq" id="WP_073340332.1">
    <property type="nucleotide sequence ID" value="NZ_FQXM01000029.1"/>
</dbReference>
<dbReference type="Pfam" id="PF20069">
    <property type="entry name" value="DUF6465"/>
    <property type="match status" value="1"/>
</dbReference>
<reference evidence="1 2" key="1">
    <citation type="submission" date="2016-11" db="EMBL/GenBank/DDBJ databases">
        <authorList>
            <person name="Jaros S."/>
            <person name="Januszkiewicz K."/>
            <person name="Wedrychowicz H."/>
        </authorList>
    </citation>
    <scope>NUCLEOTIDE SEQUENCE [LARGE SCALE GENOMIC DNA]</scope>
    <source>
        <strain evidence="1 2">DSM 8605</strain>
    </source>
</reference>
<evidence type="ECO:0000313" key="2">
    <source>
        <dbReference type="Proteomes" id="UP000184447"/>
    </source>
</evidence>
<dbReference type="EMBL" id="FQXM01000029">
    <property type="protein sequence ID" value="SHH98891.1"/>
    <property type="molecule type" value="Genomic_DNA"/>
</dbReference>
<dbReference type="Proteomes" id="UP000184447">
    <property type="component" value="Unassembled WGS sequence"/>
</dbReference>
<evidence type="ECO:0000313" key="1">
    <source>
        <dbReference type="EMBL" id="SHH98891.1"/>
    </source>
</evidence>
<gene>
    <name evidence="1" type="ORF">SAMN02745207_03632</name>
</gene>
<organism evidence="1 2">
    <name type="scientific">Clostridium grantii DSM 8605</name>
    <dbReference type="NCBI Taxonomy" id="1121316"/>
    <lineage>
        <taxon>Bacteria</taxon>
        <taxon>Bacillati</taxon>
        <taxon>Bacillota</taxon>
        <taxon>Clostridia</taxon>
        <taxon>Eubacteriales</taxon>
        <taxon>Clostridiaceae</taxon>
        <taxon>Clostridium</taxon>
    </lineage>
</organism>
<proteinExistence type="predicted"/>
<dbReference type="AlphaFoldDB" id="A0A1M5XGF6"/>
<dbReference type="InterPro" id="IPR046313">
    <property type="entry name" value="DUF6465"/>
</dbReference>
<dbReference type="STRING" id="1121316.SAMN02745207_03632"/>
<accession>A0A1M5XGF6</accession>
<sequence length="152" mass="17487">MKKEKNKKDKKGIKAKKTVKEVAKIIADATVETKDAALKKSGEIINKDNIEKGIENVKNTAQSIKENTQKTGENIYKKAEKIIPKKAVKSEFIVEYNDRKITEKEIVDKFNHIWNESDNKEDINSLKIYYKIEEETAYCVVNEKITIAIKLI</sequence>
<protein>
    <submittedName>
        <fullName evidence="1">Uncharacterized protein</fullName>
    </submittedName>
</protein>
<dbReference type="OrthoDB" id="1711086at2"/>
<name>A0A1M5XGF6_9CLOT</name>